<sequence>MDKEELRLKRQAILREIDRLEYKRCEKCMGNTTTNEQRNCNCHAAKKIRKFGEEYSSLTMTSKQDRLNRIVEEFHRKGLTPELYRRFREAEISNKEIRKLIGWDERKLNEWRNENGFALRVKKPSQSPIQVKAIDAEENGLTLAIYKNSKKIGFTDKEIREKYRLSQTALVKFKTKYNLMLPPGKHAKRLPRQISGGVK</sequence>
<dbReference type="STRING" id="1499687.BN1080_02095"/>
<proteinExistence type="predicted"/>
<name>A0A098EPC5_9BACL</name>
<keyword evidence="2" id="KW-1185">Reference proteome</keyword>
<dbReference type="AlphaFoldDB" id="A0A098EPC5"/>
<dbReference type="OrthoDB" id="1684418at2"/>
<organism evidence="1 2">
    <name type="scientific">Planococcus massiliensis</name>
    <dbReference type="NCBI Taxonomy" id="1499687"/>
    <lineage>
        <taxon>Bacteria</taxon>
        <taxon>Bacillati</taxon>
        <taxon>Bacillota</taxon>
        <taxon>Bacilli</taxon>
        <taxon>Bacillales</taxon>
        <taxon>Caryophanaceae</taxon>
        <taxon>Planococcus</taxon>
    </lineage>
</organism>
<evidence type="ECO:0000313" key="2">
    <source>
        <dbReference type="Proteomes" id="UP000043699"/>
    </source>
</evidence>
<protein>
    <submittedName>
        <fullName evidence="1">Uncharacterized protein</fullName>
    </submittedName>
</protein>
<accession>A0A098EPC5</accession>
<dbReference type="EMBL" id="CCXS01000001">
    <property type="protein sequence ID" value="CEG23151.1"/>
    <property type="molecule type" value="Genomic_DNA"/>
</dbReference>
<dbReference type="Proteomes" id="UP000043699">
    <property type="component" value="Unassembled WGS sequence"/>
</dbReference>
<evidence type="ECO:0000313" key="1">
    <source>
        <dbReference type="EMBL" id="CEG23151.1"/>
    </source>
</evidence>
<reference evidence="1 2" key="1">
    <citation type="submission" date="2014-09" db="EMBL/GenBank/DDBJ databases">
        <authorList>
            <person name="Urmite Genomes Urmite Genomes"/>
        </authorList>
    </citation>
    <scope>NUCLEOTIDE SEQUENCE [LARGE SCALE GENOMIC DNA]</scope>
    <source>
        <strain evidence="1 2">ES2</strain>
    </source>
</reference>
<dbReference type="RefSeq" id="WP_052651942.1">
    <property type="nucleotide sequence ID" value="NZ_CCXS01000001.1"/>
</dbReference>
<gene>
    <name evidence="1" type="ORF">BN1080_02095</name>
</gene>